<protein>
    <recommendedName>
        <fullName evidence="2">Heterokaryon incompatibility domain-containing protein</fullName>
    </recommendedName>
</protein>
<dbReference type="InterPro" id="IPR010730">
    <property type="entry name" value="HET"/>
</dbReference>
<evidence type="ECO:0000256" key="1">
    <source>
        <dbReference type="SAM" id="MobiDB-lite"/>
    </source>
</evidence>
<feature type="compositionally biased region" description="Basic and acidic residues" evidence="1">
    <location>
        <begin position="98"/>
        <end position="113"/>
    </location>
</feature>
<dbReference type="PANTHER" id="PTHR33112:SF16">
    <property type="entry name" value="HETEROKARYON INCOMPATIBILITY DOMAIN-CONTAINING PROTEIN"/>
    <property type="match status" value="1"/>
</dbReference>
<comment type="caution">
    <text evidence="3">The sequence shown here is derived from an EMBL/GenBank/DDBJ whole genome shotgun (WGS) entry which is preliminary data.</text>
</comment>
<proteinExistence type="predicted"/>
<dbReference type="AlphaFoldDB" id="A0A9P0EQL4"/>
<evidence type="ECO:0000313" key="4">
    <source>
        <dbReference type="Proteomes" id="UP000775872"/>
    </source>
</evidence>
<dbReference type="EMBL" id="CABFOC020000074">
    <property type="protein sequence ID" value="CAH0057339.1"/>
    <property type="molecule type" value="Genomic_DNA"/>
</dbReference>
<reference evidence="3" key="1">
    <citation type="submission" date="2021-10" db="EMBL/GenBank/DDBJ databases">
        <authorList>
            <person name="Piombo E."/>
        </authorList>
    </citation>
    <scope>NUCLEOTIDE SEQUENCE</scope>
</reference>
<name>A0A9P0EQL4_9HYPO</name>
<dbReference type="OrthoDB" id="5362512at2759"/>
<organism evidence="3 4">
    <name type="scientific">Clonostachys solani</name>
    <dbReference type="NCBI Taxonomy" id="160281"/>
    <lineage>
        <taxon>Eukaryota</taxon>
        <taxon>Fungi</taxon>
        <taxon>Dikarya</taxon>
        <taxon>Ascomycota</taxon>
        <taxon>Pezizomycotina</taxon>
        <taxon>Sordariomycetes</taxon>
        <taxon>Hypocreomycetidae</taxon>
        <taxon>Hypocreales</taxon>
        <taxon>Bionectriaceae</taxon>
        <taxon>Clonostachys</taxon>
    </lineage>
</organism>
<dbReference type="PANTHER" id="PTHR33112">
    <property type="entry name" value="DOMAIN PROTEIN, PUTATIVE-RELATED"/>
    <property type="match status" value="1"/>
</dbReference>
<keyword evidence="4" id="KW-1185">Reference proteome</keyword>
<accession>A0A9P0EQL4</accession>
<dbReference type="Pfam" id="PF06985">
    <property type="entry name" value="HET"/>
    <property type="match status" value="1"/>
</dbReference>
<feature type="domain" description="Heterokaryon incompatibility" evidence="2">
    <location>
        <begin position="256"/>
        <end position="424"/>
    </location>
</feature>
<feature type="region of interest" description="Disordered" evidence="1">
    <location>
        <begin position="96"/>
        <end position="115"/>
    </location>
</feature>
<sequence>MPRLPPPRSTSTAFYVYGPSTEHPTPRATSERCSLCLVFGQDFVRRDIFNPPGTESDSYTYYIHHRNWELLKQSVDNGCKLCKLLYNGYLHTRHERRSAKQESDSVQDTESKLSKSLGAETPGTFIFYVPYDYYELSGPLRIFFCHTDMFEESTLEAVSRHDSYAMAEFAIAVNPDDPFFSDGERSFSLGRLCAPEADFSLAASWLLDCQKNHHCQATHHNPIGINQQNPTRLLRLQPNKGIISLFGTIESQQYDYIALSHRWGQSKPAVTLTSNLHARMAGISINTLPQTFQDAVMATYRLGYEFIWIDSLCIIQDDKADWERECPKMSDVYRGAVLTIAGPAATDSSAGFLHKREFVTNEQYAPCKLQSIDGKANGNGVLTIWYPGCHREPTAETDVKTRRLSALDSQPDSVLQNRGWIMQEYLLSGRILYLGSFQMYFECGRASWFESTFRSRNPSRYSSQDMSLKKSLNDHIGKSDILREDWHDFVRRYSLCALTNPTDKLPAISSIAQSLDSLGQQSYYAGIWGSHLPESLLWLVSSDTENQAQIQLDNKSAKTAAYIAPSWSWASTKAHVQFIALQRRQICPISVLSCSTKLSGVAPDPDRFGCVSDGRISIKGRLIRVLMIGDEKGGKFLAWKWPTTSQSQHAKSSIKNIHRTSRNYEGDASAGLTLSGCGEFSPDDASAYKAHISSDECSFRKFNSSVRINEAGRGKMSMLPLQETFALQAVIGSGYTYNALAVERVPNMANTFRRIGCISFGVWALEQITWFEDVVPQTIEIV</sequence>
<evidence type="ECO:0000259" key="2">
    <source>
        <dbReference type="Pfam" id="PF06985"/>
    </source>
</evidence>
<dbReference type="Proteomes" id="UP000775872">
    <property type="component" value="Unassembled WGS sequence"/>
</dbReference>
<gene>
    <name evidence="3" type="ORF">CSOL1703_00007115</name>
</gene>
<evidence type="ECO:0000313" key="3">
    <source>
        <dbReference type="EMBL" id="CAH0057339.1"/>
    </source>
</evidence>